<reference evidence="2" key="1">
    <citation type="book" date="2010" name="EXTREMOPHILES" publisher="0:0-0">
        <title>Complete genome sequences of ten hyperthermophilic archaea reveal their metabolic capabilities and possible ecological roles.</title>
        <editorList>
            <person name="?"/>
        </editorList>
        <authorList>
            <person name="Ravin N.V."/>
            <person name="Mardanov A.V."/>
            <person name="Bonch-Osmolovskaya E.A."/>
            <person name="Skryabin K.G."/>
        </authorList>
    </citation>
    <scope>NUCLEOTIDE SEQUENCE [LARGE SCALE GENOMIC DNA]</scope>
    <source>
        <strain evidence="2">1505</strain>
    </source>
</reference>
<dbReference type="STRING" id="697581.TCARB_1250"/>
<dbReference type="KEGG" id="tcb:TCARB_1250"/>
<evidence type="ECO:0008006" key="3">
    <source>
        <dbReference type="Google" id="ProtNLM"/>
    </source>
</evidence>
<evidence type="ECO:0000313" key="1">
    <source>
        <dbReference type="EMBL" id="AJB42296.1"/>
    </source>
</evidence>
<dbReference type="EMBL" id="CP007493">
    <property type="protein sequence ID" value="AJB42296.1"/>
    <property type="molecule type" value="Genomic_DNA"/>
</dbReference>
<dbReference type="Proteomes" id="UP000266720">
    <property type="component" value="Chromosome"/>
</dbReference>
<proteinExistence type="predicted"/>
<sequence>MSEISEEVKIRDLKPYNVLVACFLAGFRENGVLNFGILRGVAENTGRKIYEAYSDGVPKDPKSAAEWLLAKLEISKDSHVVIDGSNVRIRIKSRFCRYCPKGVGGLELPGVLCPFPGLFKGFLEGATGIELAYPQNGLYRDEEKYCNIILSFKEPSEQK</sequence>
<organism evidence="1 2">
    <name type="scientific">Thermofilum adornatum 1505</name>
    <dbReference type="NCBI Taxonomy" id="697581"/>
    <lineage>
        <taxon>Archaea</taxon>
        <taxon>Thermoproteota</taxon>
        <taxon>Thermoprotei</taxon>
        <taxon>Thermofilales</taxon>
        <taxon>Thermofilaceae</taxon>
        <taxon>Thermofilum</taxon>
    </lineage>
</organism>
<dbReference type="RefSeq" id="WP_020961858.1">
    <property type="nucleotide sequence ID" value="NZ_CP007493.1"/>
</dbReference>
<dbReference type="GeneID" id="25406661"/>
<protein>
    <recommendedName>
        <fullName evidence="3">Metanogen output domain-containing protein</fullName>
    </recommendedName>
</protein>
<gene>
    <name evidence="1" type="ORF">TCARB_1250</name>
</gene>
<evidence type="ECO:0000313" key="2">
    <source>
        <dbReference type="Proteomes" id="UP000266720"/>
    </source>
</evidence>
<dbReference type="AlphaFoldDB" id="A0A3G1A607"/>
<dbReference type="GeneID" id="16572810"/>
<name>A0A3G1A607_9CREN</name>
<accession>A0A3G1A607</accession>